<keyword evidence="4" id="KW-1185">Reference proteome</keyword>
<feature type="transmembrane region" description="Helical" evidence="2">
    <location>
        <begin position="130"/>
        <end position="149"/>
    </location>
</feature>
<keyword evidence="2" id="KW-0472">Membrane</keyword>
<reference evidence="3 4" key="1">
    <citation type="journal article" date="2020" name="ISME J.">
        <title>Uncovering the hidden diversity of litter-decomposition mechanisms in mushroom-forming fungi.</title>
        <authorList>
            <person name="Floudas D."/>
            <person name="Bentzer J."/>
            <person name="Ahren D."/>
            <person name="Johansson T."/>
            <person name="Persson P."/>
            <person name="Tunlid A."/>
        </authorList>
    </citation>
    <scope>NUCLEOTIDE SEQUENCE [LARGE SCALE GENOMIC DNA]</scope>
    <source>
        <strain evidence="3 4">CBS 291.85</strain>
    </source>
</reference>
<sequence length="371" mass="38028">MTFPDFFIRVALAIRRLTIYNQIKRSQDEVDLTKVALQLKELSENRMWSLGILAAVLAPLTRFPSVVPAAWVVFLLLLSITGAALCDRIHPDQLSTFSPGLFTLMHSIPGLCICGVLLAAMIRFSENKAVAIVQLLVFGAFVLVVLLSWKTDEEISAVDEERAAGSGLATAGVSQLVPEDANVHTDSAISGGVRSRMTVTASRTHTTLTPTIAGSLVATLSPSDSYATLSFPGVVDGASARTISPTASAAVASSASNTVLSNKSSPLLVAAPTTTLGGIVGITSFSSASLASSSSSLASSSSAAVANNPPSSPFAAPKTASGAAIIASSSAPLPFPSSSTTIFANEASSSRPTVTTPDIAVPAPAKLRTGV</sequence>
<evidence type="ECO:0000313" key="3">
    <source>
        <dbReference type="EMBL" id="KAF5336793.1"/>
    </source>
</evidence>
<dbReference type="EMBL" id="JAACJM010000220">
    <property type="protein sequence ID" value="KAF5336793.1"/>
    <property type="molecule type" value="Genomic_DNA"/>
</dbReference>
<feature type="transmembrane region" description="Helical" evidence="2">
    <location>
        <begin position="101"/>
        <end position="124"/>
    </location>
</feature>
<keyword evidence="2" id="KW-1133">Transmembrane helix</keyword>
<evidence type="ECO:0000256" key="1">
    <source>
        <dbReference type="SAM" id="MobiDB-lite"/>
    </source>
</evidence>
<protein>
    <submittedName>
        <fullName evidence="3">Uncharacterized protein</fullName>
    </submittedName>
</protein>
<feature type="transmembrane region" description="Helical" evidence="2">
    <location>
        <begin position="69"/>
        <end position="89"/>
    </location>
</feature>
<comment type="caution">
    <text evidence="3">The sequence shown here is derived from an EMBL/GenBank/DDBJ whole genome shotgun (WGS) entry which is preliminary data.</text>
</comment>
<keyword evidence="2" id="KW-0812">Transmembrane</keyword>
<dbReference type="AlphaFoldDB" id="A0A8H5FHN5"/>
<evidence type="ECO:0000313" key="4">
    <source>
        <dbReference type="Proteomes" id="UP000559256"/>
    </source>
</evidence>
<name>A0A8H5FHN5_9AGAR</name>
<evidence type="ECO:0000256" key="2">
    <source>
        <dbReference type="SAM" id="Phobius"/>
    </source>
</evidence>
<accession>A0A8H5FHN5</accession>
<organism evidence="3 4">
    <name type="scientific">Tetrapyrgos nigripes</name>
    <dbReference type="NCBI Taxonomy" id="182062"/>
    <lineage>
        <taxon>Eukaryota</taxon>
        <taxon>Fungi</taxon>
        <taxon>Dikarya</taxon>
        <taxon>Basidiomycota</taxon>
        <taxon>Agaricomycotina</taxon>
        <taxon>Agaricomycetes</taxon>
        <taxon>Agaricomycetidae</taxon>
        <taxon>Agaricales</taxon>
        <taxon>Marasmiineae</taxon>
        <taxon>Marasmiaceae</taxon>
        <taxon>Tetrapyrgos</taxon>
    </lineage>
</organism>
<proteinExistence type="predicted"/>
<feature type="region of interest" description="Disordered" evidence="1">
    <location>
        <begin position="346"/>
        <end position="371"/>
    </location>
</feature>
<gene>
    <name evidence="3" type="ORF">D9758_015842</name>
</gene>
<dbReference type="Proteomes" id="UP000559256">
    <property type="component" value="Unassembled WGS sequence"/>
</dbReference>
<feature type="compositionally biased region" description="Polar residues" evidence="1">
    <location>
        <begin position="346"/>
        <end position="356"/>
    </location>
</feature>